<dbReference type="InterPro" id="IPR023209">
    <property type="entry name" value="DAO"/>
</dbReference>
<dbReference type="SUPFAM" id="SSF51905">
    <property type="entry name" value="FAD/NAD(P)-binding domain"/>
    <property type="match status" value="1"/>
</dbReference>
<dbReference type="Gene3D" id="3.50.50.60">
    <property type="entry name" value="FAD/NAD(P)-binding domain"/>
    <property type="match status" value="1"/>
</dbReference>
<evidence type="ECO:0000256" key="6">
    <source>
        <dbReference type="ARBA" id="ARBA00039101"/>
    </source>
</evidence>
<protein>
    <recommendedName>
        <fullName evidence="7">D-amino-acid oxidase</fullName>
        <ecNumber evidence="6">1.4.3.3</ecNumber>
    </recommendedName>
</protein>
<dbReference type="GO" id="GO:0046416">
    <property type="term" value="P:D-amino acid metabolic process"/>
    <property type="evidence" value="ECO:0007669"/>
    <property type="project" value="InterPro"/>
</dbReference>
<evidence type="ECO:0000313" key="11">
    <source>
        <dbReference type="Proteomes" id="UP000682739"/>
    </source>
</evidence>
<dbReference type="PANTHER" id="PTHR11530">
    <property type="entry name" value="D-AMINO ACID OXIDASE"/>
    <property type="match status" value="1"/>
</dbReference>
<dbReference type="Gene3D" id="3.30.9.10">
    <property type="entry name" value="D-Amino Acid Oxidase, subunit A, domain 2"/>
    <property type="match status" value="1"/>
</dbReference>
<sequence>MRPNKPEASQQPGACAQGACTQGATAQGIAPSGVSIVGAGLVGRFVALLCDQLNQLLPEQQRLAVSLYEKERLSSPGITAKVAAAMLAPTAESAISSESLALAGSRGLNVWPQLLTLFGANKYFHQRGSIVMAFRQDNAELSRFKHLVKPQLKDNLFELSQDGLIELEPELNQRLCRAIYIEGEGHIDNTELLKHLERKITRSNIHLHEQCEVKLSDWHIKPNELVIDCRGLGAKHDLTPTDCDVNTPSLSSKLRGVRGEAVRVFAPEVNLNRPIRLMHPRYALYIVPKPNHRYVIGATEIESESLHAMTTRSALELLSAAYSVHSGFAEAQIEAMDVGLRPTFEDNEPLVWQQGNVISINGLYRHGYLLLPDVLQTLWPLLIKQLPNSENYVKFSNLNDMLATRLRQLSRT</sequence>
<reference evidence="10" key="1">
    <citation type="submission" date="2021-03" db="EMBL/GenBank/DDBJ databases">
        <title>Description of Psychrosphaera ytuae sp. nov. isolated from deep sea sediment of South China Sea.</title>
        <authorList>
            <person name="Zhang J."/>
            <person name="Xu X.-D."/>
        </authorList>
    </citation>
    <scope>NUCLEOTIDE SEQUENCE</scope>
    <source>
        <strain evidence="10">MTZ26</strain>
    </source>
</reference>
<keyword evidence="5" id="KW-0560">Oxidoreductase</keyword>
<evidence type="ECO:0000256" key="2">
    <source>
        <dbReference type="ARBA" id="ARBA00006730"/>
    </source>
</evidence>
<feature type="domain" description="FAD dependent oxidoreductase" evidence="9">
    <location>
        <begin position="34"/>
        <end position="372"/>
    </location>
</feature>
<comment type="catalytic activity">
    <reaction evidence="8">
        <text>a D-alpha-amino acid + O2 + H2O = a 2-oxocarboxylate + H2O2 + NH4(+)</text>
        <dbReference type="Rhea" id="RHEA:21816"/>
        <dbReference type="ChEBI" id="CHEBI:15377"/>
        <dbReference type="ChEBI" id="CHEBI:15379"/>
        <dbReference type="ChEBI" id="CHEBI:16240"/>
        <dbReference type="ChEBI" id="CHEBI:28938"/>
        <dbReference type="ChEBI" id="CHEBI:35179"/>
        <dbReference type="ChEBI" id="CHEBI:59871"/>
        <dbReference type="EC" id="1.4.3.3"/>
    </reaction>
    <physiologicalReaction direction="left-to-right" evidence="8">
        <dbReference type="Rhea" id="RHEA:21817"/>
    </physiologicalReaction>
</comment>
<evidence type="ECO:0000313" key="10">
    <source>
        <dbReference type="EMBL" id="QTH63575.1"/>
    </source>
</evidence>
<dbReference type="EMBL" id="CP072110">
    <property type="protein sequence ID" value="QTH63575.1"/>
    <property type="molecule type" value="Genomic_DNA"/>
</dbReference>
<keyword evidence="3" id="KW-0285">Flavoprotein</keyword>
<evidence type="ECO:0000256" key="7">
    <source>
        <dbReference type="ARBA" id="ARBA00039751"/>
    </source>
</evidence>
<dbReference type="Pfam" id="PF01266">
    <property type="entry name" value="DAO"/>
    <property type="match status" value="1"/>
</dbReference>
<dbReference type="RefSeq" id="WP_208831631.1">
    <property type="nucleotide sequence ID" value="NZ_CP072110.1"/>
</dbReference>
<dbReference type="SUPFAM" id="SSF54373">
    <property type="entry name" value="FAD-linked reductases, C-terminal domain"/>
    <property type="match status" value="1"/>
</dbReference>
<proteinExistence type="inferred from homology"/>
<evidence type="ECO:0000256" key="3">
    <source>
        <dbReference type="ARBA" id="ARBA00022630"/>
    </source>
</evidence>
<evidence type="ECO:0000256" key="4">
    <source>
        <dbReference type="ARBA" id="ARBA00022827"/>
    </source>
</evidence>
<dbReference type="GO" id="GO:0071949">
    <property type="term" value="F:FAD binding"/>
    <property type="evidence" value="ECO:0007669"/>
    <property type="project" value="InterPro"/>
</dbReference>
<keyword evidence="4" id="KW-0274">FAD</keyword>
<accession>A0A975DAF9</accession>
<dbReference type="InterPro" id="IPR006076">
    <property type="entry name" value="FAD-dep_OxRdtase"/>
</dbReference>
<comment type="cofactor">
    <cofactor evidence="1">
        <name>FAD</name>
        <dbReference type="ChEBI" id="CHEBI:57692"/>
    </cofactor>
</comment>
<dbReference type="Proteomes" id="UP000682739">
    <property type="component" value="Chromosome"/>
</dbReference>
<dbReference type="InterPro" id="IPR036188">
    <property type="entry name" value="FAD/NAD-bd_sf"/>
</dbReference>
<dbReference type="KEGG" id="psym:J1N51_12730"/>
<dbReference type="EC" id="1.4.3.3" evidence="6"/>
<evidence type="ECO:0000256" key="1">
    <source>
        <dbReference type="ARBA" id="ARBA00001974"/>
    </source>
</evidence>
<dbReference type="GO" id="GO:0003884">
    <property type="term" value="F:D-amino-acid oxidase activity"/>
    <property type="evidence" value="ECO:0007669"/>
    <property type="project" value="UniProtKB-EC"/>
</dbReference>
<keyword evidence="11" id="KW-1185">Reference proteome</keyword>
<evidence type="ECO:0000259" key="9">
    <source>
        <dbReference type="Pfam" id="PF01266"/>
    </source>
</evidence>
<name>A0A975DAF9_9GAMM</name>
<organism evidence="10 11">
    <name type="scientific">Psychrosphaera ytuae</name>
    <dbReference type="NCBI Taxonomy" id="2820710"/>
    <lineage>
        <taxon>Bacteria</taxon>
        <taxon>Pseudomonadati</taxon>
        <taxon>Pseudomonadota</taxon>
        <taxon>Gammaproteobacteria</taxon>
        <taxon>Alteromonadales</taxon>
        <taxon>Pseudoalteromonadaceae</taxon>
        <taxon>Psychrosphaera</taxon>
    </lineage>
</organism>
<comment type="similarity">
    <text evidence="2">Belongs to the DAMOX/DASOX family.</text>
</comment>
<evidence type="ECO:0000256" key="5">
    <source>
        <dbReference type="ARBA" id="ARBA00023002"/>
    </source>
</evidence>
<evidence type="ECO:0000256" key="8">
    <source>
        <dbReference type="ARBA" id="ARBA00049547"/>
    </source>
</evidence>
<gene>
    <name evidence="10" type="ORF">J1N51_12730</name>
</gene>
<dbReference type="AlphaFoldDB" id="A0A975DAF9"/>
<dbReference type="PANTHER" id="PTHR11530:SF11">
    <property type="entry name" value="D-ASPARTATE OXIDASE"/>
    <property type="match status" value="1"/>
</dbReference>